<organism evidence="8">
    <name type="scientific">marine metagenome</name>
    <dbReference type="NCBI Taxonomy" id="408172"/>
    <lineage>
        <taxon>unclassified sequences</taxon>
        <taxon>metagenomes</taxon>
        <taxon>ecological metagenomes</taxon>
    </lineage>
</organism>
<dbReference type="PRINTS" id="PR00344">
    <property type="entry name" value="BCTRLSENSOR"/>
</dbReference>
<keyword evidence="5" id="KW-0418">Kinase</keyword>
<dbReference type="AlphaFoldDB" id="A0A382XJ90"/>
<sequence length="119" mass="13501">SLDKRALRMVFNNLVSNALRYSPVGSSLNIHLHKIGKYWEVDFEDRGIGFDKKDMKKIFRKFYRVQNKDTQNIEGAGLGLFISSEIIKNHKGRLKVSSLGRGKGSMFSVLLPASREVEA</sequence>
<keyword evidence="6" id="KW-0902">Two-component regulatory system</keyword>
<evidence type="ECO:0000256" key="6">
    <source>
        <dbReference type="ARBA" id="ARBA00023012"/>
    </source>
</evidence>
<dbReference type="InterPro" id="IPR005467">
    <property type="entry name" value="His_kinase_dom"/>
</dbReference>
<dbReference type="GO" id="GO:0000155">
    <property type="term" value="F:phosphorelay sensor kinase activity"/>
    <property type="evidence" value="ECO:0007669"/>
    <property type="project" value="TreeGrafter"/>
</dbReference>
<dbReference type="Pfam" id="PF02518">
    <property type="entry name" value="HATPase_c"/>
    <property type="match status" value="1"/>
</dbReference>
<dbReference type="PANTHER" id="PTHR45453">
    <property type="entry name" value="PHOSPHATE REGULON SENSOR PROTEIN PHOR"/>
    <property type="match status" value="1"/>
</dbReference>
<dbReference type="Gene3D" id="3.30.565.10">
    <property type="entry name" value="Histidine kinase-like ATPase, C-terminal domain"/>
    <property type="match status" value="1"/>
</dbReference>
<dbReference type="GO" id="GO:0005886">
    <property type="term" value="C:plasma membrane"/>
    <property type="evidence" value="ECO:0007669"/>
    <property type="project" value="TreeGrafter"/>
</dbReference>
<dbReference type="SUPFAM" id="SSF55874">
    <property type="entry name" value="ATPase domain of HSP90 chaperone/DNA topoisomerase II/histidine kinase"/>
    <property type="match status" value="1"/>
</dbReference>
<dbReference type="PROSITE" id="PS50109">
    <property type="entry name" value="HIS_KIN"/>
    <property type="match status" value="1"/>
</dbReference>
<feature type="non-terminal residue" evidence="8">
    <location>
        <position position="1"/>
    </location>
</feature>
<gene>
    <name evidence="8" type="ORF">METZ01_LOCUS424070</name>
</gene>
<keyword evidence="4" id="KW-0808">Transferase</keyword>
<dbReference type="SMART" id="SM00387">
    <property type="entry name" value="HATPase_c"/>
    <property type="match status" value="1"/>
</dbReference>
<dbReference type="InterPro" id="IPR003594">
    <property type="entry name" value="HATPase_dom"/>
</dbReference>
<evidence type="ECO:0000256" key="4">
    <source>
        <dbReference type="ARBA" id="ARBA00022679"/>
    </source>
</evidence>
<evidence type="ECO:0000313" key="8">
    <source>
        <dbReference type="EMBL" id="SVD71216.1"/>
    </source>
</evidence>
<dbReference type="GO" id="GO:0016036">
    <property type="term" value="P:cellular response to phosphate starvation"/>
    <property type="evidence" value="ECO:0007669"/>
    <property type="project" value="TreeGrafter"/>
</dbReference>
<dbReference type="InterPro" id="IPR050351">
    <property type="entry name" value="BphY/WalK/GraS-like"/>
</dbReference>
<dbReference type="PANTHER" id="PTHR45453:SF1">
    <property type="entry name" value="PHOSPHATE REGULON SENSOR PROTEIN PHOR"/>
    <property type="match status" value="1"/>
</dbReference>
<dbReference type="EMBL" id="UINC01168264">
    <property type="protein sequence ID" value="SVD71216.1"/>
    <property type="molecule type" value="Genomic_DNA"/>
</dbReference>
<evidence type="ECO:0000256" key="1">
    <source>
        <dbReference type="ARBA" id="ARBA00000085"/>
    </source>
</evidence>
<name>A0A382XJ90_9ZZZZ</name>
<proteinExistence type="predicted"/>
<accession>A0A382XJ90</accession>
<evidence type="ECO:0000256" key="5">
    <source>
        <dbReference type="ARBA" id="ARBA00022777"/>
    </source>
</evidence>
<dbReference type="GO" id="GO:0004721">
    <property type="term" value="F:phosphoprotein phosphatase activity"/>
    <property type="evidence" value="ECO:0007669"/>
    <property type="project" value="TreeGrafter"/>
</dbReference>
<evidence type="ECO:0000256" key="3">
    <source>
        <dbReference type="ARBA" id="ARBA00022553"/>
    </source>
</evidence>
<reference evidence="8" key="1">
    <citation type="submission" date="2018-05" db="EMBL/GenBank/DDBJ databases">
        <authorList>
            <person name="Lanie J.A."/>
            <person name="Ng W.-L."/>
            <person name="Kazmierczak K.M."/>
            <person name="Andrzejewski T.M."/>
            <person name="Davidsen T.M."/>
            <person name="Wayne K.J."/>
            <person name="Tettelin H."/>
            <person name="Glass J.I."/>
            <person name="Rusch D."/>
            <person name="Podicherti R."/>
            <person name="Tsui H.-C.T."/>
            <person name="Winkler M.E."/>
        </authorList>
    </citation>
    <scope>NUCLEOTIDE SEQUENCE</scope>
</reference>
<keyword evidence="3" id="KW-0597">Phosphoprotein</keyword>
<dbReference type="InterPro" id="IPR004358">
    <property type="entry name" value="Sig_transdc_His_kin-like_C"/>
</dbReference>
<feature type="domain" description="Histidine kinase" evidence="7">
    <location>
        <begin position="1"/>
        <end position="115"/>
    </location>
</feature>
<evidence type="ECO:0000259" key="7">
    <source>
        <dbReference type="PROSITE" id="PS50109"/>
    </source>
</evidence>
<protein>
    <recommendedName>
        <fullName evidence="2">histidine kinase</fullName>
        <ecNumber evidence="2">2.7.13.3</ecNumber>
    </recommendedName>
</protein>
<comment type="catalytic activity">
    <reaction evidence="1">
        <text>ATP + protein L-histidine = ADP + protein N-phospho-L-histidine.</text>
        <dbReference type="EC" id="2.7.13.3"/>
    </reaction>
</comment>
<dbReference type="EC" id="2.7.13.3" evidence="2"/>
<dbReference type="InterPro" id="IPR036890">
    <property type="entry name" value="HATPase_C_sf"/>
</dbReference>
<evidence type="ECO:0000256" key="2">
    <source>
        <dbReference type="ARBA" id="ARBA00012438"/>
    </source>
</evidence>